<dbReference type="OrthoDB" id="2668963at2759"/>
<evidence type="ECO:0000313" key="1">
    <source>
        <dbReference type="EMBL" id="THU98937.1"/>
    </source>
</evidence>
<proteinExistence type="predicted"/>
<dbReference type="EMBL" id="ML179127">
    <property type="protein sequence ID" value="THU98937.1"/>
    <property type="molecule type" value="Genomic_DNA"/>
</dbReference>
<sequence>MSPECIWAFDKIGFNNLSGGATAQYQQCGANREMTTVLVAICADGSTIPPAQIYKGKGYSRRWTDNELGLEYAKHFERMTREKANGCYRCLSVDGHVSHVSRAFLEYCHAHKIHVPCYVAHGTHIYQGLDVTAFGQERDKHLEKWAHLKTMTPELIKTAFRKTGLWPLDPSVITADMIAPSKATSTKVLTPVEPPTPIRIITELLVDAVQPVHGLEKLDDSQKGLADRRRSTWGHIIFFRGHHDPHPPPFLPYMDYQRSCA</sequence>
<keyword evidence="2" id="KW-1185">Reference proteome</keyword>
<dbReference type="Proteomes" id="UP000297245">
    <property type="component" value="Unassembled WGS sequence"/>
</dbReference>
<evidence type="ECO:0008006" key="3">
    <source>
        <dbReference type="Google" id="ProtNLM"/>
    </source>
</evidence>
<accession>A0A4S8M964</accession>
<name>A0A4S8M964_DENBC</name>
<evidence type="ECO:0000313" key="2">
    <source>
        <dbReference type="Proteomes" id="UP000297245"/>
    </source>
</evidence>
<gene>
    <name evidence="1" type="ORF">K435DRAFT_818739</name>
</gene>
<organism evidence="1 2">
    <name type="scientific">Dendrothele bispora (strain CBS 962.96)</name>
    <dbReference type="NCBI Taxonomy" id="1314807"/>
    <lineage>
        <taxon>Eukaryota</taxon>
        <taxon>Fungi</taxon>
        <taxon>Dikarya</taxon>
        <taxon>Basidiomycota</taxon>
        <taxon>Agaricomycotina</taxon>
        <taxon>Agaricomycetes</taxon>
        <taxon>Agaricomycetidae</taxon>
        <taxon>Agaricales</taxon>
        <taxon>Agaricales incertae sedis</taxon>
        <taxon>Dendrothele</taxon>
    </lineage>
</organism>
<protein>
    <recommendedName>
        <fullName evidence="3">DDE-1 domain-containing protein</fullName>
    </recommendedName>
</protein>
<reference evidence="1 2" key="1">
    <citation type="journal article" date="2019" name="Nat. Ecol. Evol.">
        <title>Megaphylogeny resolves global patterns of mushroom evolution.</title>
        <authorList>
            <person name="Varga T."/>
            <person name="Krizsan K."/>
            <person name="Foldi C."/>
            <person name="Dima B."/>
            <person name="Sanchez-Garcia M."/>
            <person name="Sanchez-Ramirez S."/>
            <person name="Szollosi G.J."/>
            <person name="Szarkandi J.G."/>
            <person name="Papp V."/>
            <person name="Albert L."/>
            <person name="Andreopoulos W."/>
            <person name="Angelini C."/>
            <person name="Antonin V."/>
            <person name="Barry K.W."/>
            <person name="Bougher N.L."/>
            <person name="Buchanan P."/>
            <person name="Buyck B."/>
            <person name="Bense V."/>
            <person name="Catcheside P."/>
            <person name="Chovatia M."/>
            <person name="Cooper J."/>
            <person name="Damon W."/>
            <person name="Desjardin D."/>
            <person name="Finy P."/>
            <person name="Geml J."/>
            <person name="Haridas S."/>
            <person name="Hughes K."/>
            <person name="Justo A."/>
            <person name="Karasinski D."/>
            <person name="Kautmanova I."/>
            <person name="Kiss B."/>
            <person name="Kocsube S."/>
            <person name="Kotiranta H."/>
            <person name="LaButti K.M."/>
            <person name="Lechner B.E."/>
            <person name="Liimatainen K."/>
            <person name="Lipzen A."/>
            <person name="Lukacs Z."/>
            <person name="Mihaltcheva S."/>
            <person name="Morgado L.N."/>
            <person name="Niskanen T."/>
            <person name="Noordeloos M.E."/>
            <person name="Ohm R.A."/>
            <person name="Ortiz-Santana B."/>
            <person name="Ovrebo C."/>
            <person name="Racz N."/>
            <person name="Riley R."/>
            <person name="Savchenko A."/>
            <person name="Shiryaev A."/>
            <person name="Soop K."/>
            <person name="Spirin V."/>
            <person name="Szebenyi C."/>
            <person name="Tomsovsky M."/>
            <person name="Tulloss R.E."/>
            <person name="Uehling J."/>
            <person name="Grigoriev I.V."/>
            <person name="Vagvolgyi C."/>
            <person name="Papp T."/>
            <person name="Martin F.M."/>
            <person name="Miettinen O."/>
            <person name="Hibbett D.S."/>
            <person name="Nagy L.G."/>
        </authorList>
    </citation>
    <scope>NUCLEOTIDE SEQUENCE [LARGE SCALE GENOMIC DNA]</scope>
    <source>
        <strain evidence="1 2">CBS 962.96</strain>
    </source>
</reference>
<dbReference type="AlphaFoldDB" id="A0A4S8M964"/>